<evidence type="ECO:0000313" key="5">
    <source>
        <dbReference type="EMBL" id="GKT27461.1"/>
    </source>
</evidence>
<accession>A0ABQ5K4G4</accession>
<dbReference type="InterPro" id="IPR003958">
    <property type="entry name" value="CBFA_NFYB_domain"/>
</dbReference>
<comment type="subcellular location">
    <subcellularLocation>
        <location evidence="1">Nucleus</location>
    </subcellularLocation>
</comment>
<proteinExistence type="predicted"/>
<dbReference type="PANTHER" id="PTHR10252:SF54">
    <property type="entry name" value="CHROMATIN ACCESSIBILITY COMPLEX PROTEIN 1"/>
    <property type="match status" value="1"/>
</dbReference>
<dbReference type="Proteomes" id="UP001057375">
    <property type="component" value="Unassembled WGS sequence"/>
</dbReference>
<sequence length="108" mass="11601">MDPITSSSSSIQSQPGLKPYPLAKTKKIMKSDPSTAIMSSEAVHIVNGLAGWFTTYLASASLSEASSSGQTRISYEHVSRAVASRPDLEFLKAIVPPTHSAQTLEQFF</sequence>
<keyword evidence="6" id="KW-1185">Reference proteome</keyword>
<evidence type="ECO:0000256" key="1">
    <source>
        <dbReference type="ARBA" id="ARBA00004123"/>
    </source>
</evidence>
<evidence type="ECO:0000313" key="4">
    <source>
        <dbReference type="EMBL" id="GKT27459.1"/>
    </source>
</evidence>
<dbReference type="Pfam" id="PF00808">
    <property type="entry name" value="CBFD_NFYB_HMF"/>
    <property type="match status" value="1"/>
</dbReference>
<reference evidence="4" key="1">
    <citation type="submission" date="2022-03" db="EMBL/GenBank/DDBJ databases">
        <title>Draft genome sequence of Aduncisulcus paluster, a free-living microaerophilic Fornicata.</title>
        <authorList>
            <person name="Yuyama I."/>
            <person name="Kume K."/>
            <person name="Tamura T."/>
            <person name="Inagaki Y."/>
            <person name="Hashimoto T."/>
        </authorList>
    </citation>
    <scope>NUCLEOTIDE SEQUENCE</scope>
    <source>
        <strain evidence="4">NY0171</strain>
    </source>
</reference>
<dbReference type="EMBL" id="BQXS01012745">
    <property type="protein sequence ID" value="GKT27461.1"/>
    <property type="molecule type" value="Genomic_DNA"/>
</dbReference>
<comment type="caution">
    <text evidence="4">The sequence shown here is derived from an EMBL/GenBank/DDBJ whole genome shotgun (WGS) entry which is preliminary data.</text>
</comment>
<dbReference type="InterPro" id="IPR009072">
    <property type="entry name" value="Histone-fold"/>
</dbReference>
<organism evidence="4 6">
    <name type="scientific">Aduncisulcus paluster</name>
    <dbReference type="NCBI Taxonomy" id="2918883"/>
    <lineage>
        <taxon>Eukaryota</taxon>
        <taxon>Metamonada</taxon>
        <taxon>Carpediemonas-like organisms</taxon>
        <taxon>Aduncisulcus</taxon>
    </lineage>
</organism>
<evidence type="ECO:0000259" key="3">
    <source>
        <dbReference type="Pfam" id="PF00808"/>
    </source>
</evidence>
<dbReference type="SUPFAM" id="SSF47113">
    <property type="entry name" value="Histone-fold"/>
    <property type="match status" value="1"/>
</dbReference>
<gene>
    <name evidence="4" type="ORF">ADUPG1_013847</name>
    <name evidence="5" type="ORF">ADUPG1_013848</name>
</gene>
<feature type="domain" description="Transcription factor CBF/NF-Y/archaeal histone" evidence="3">
    <location>
        <begin position="21"/>
        <end position="82"/>
    </location>
</feature>
<dbReference type="EMBL" id="BQXS01012745">
    <property type="protein sequence ID" value="GKT27459.1"/>
    <property type="molecule type" value="Genomic_DNA"/>
</dbReference>
<dbReference type="PANTHER" id="PTHR10252">
    <property type="entry name" value="HISTONE-LIKE TRANSCRIPTION FACTOR CCAAT-RELATED"/>
    <property type="match status" value="1"/>
</dbReference>
<protein>
    <recommendedName>
        <fullName evidence="3">Transcription factor CBF/NF-Y/archaeal histone domain-containing protein</fullName>
    </recommendedName>
</protein>
<name>A0ABQ5K4G4_9EUKA</name>
<dbReference type="Gene3D" id="1.10.20.10">
    <property type="entry name" value="Histone, subunit A"/>
    <property type="match status" value="1"/>
</dbReference>
<keyword evidence="2" id="KW-0539">Nucleus</keyword>
<evidence type="ECO:0000313" key="6">
    <source>
        <dbReference type="Proteomes" id="UP001057375"/>
    </source>
</evidence>
<dbReference type="InterPro" id="IPR050568">
    <property type="entry name" value="Transcr_DNA_Rep_Reg"/>
</dbReference>
<evidence type="ECO:0000256" key="2">
    <source>
        <dbReference type="ARBA" id="ARBA00023242"/>
    </source>
</evidence>